<dbReference type="Gene3D" id="1.10.730.10">
    <property type="entry name" value="Isoleucyl-tRNA Synthetase, Domain 1"/>
    <property type="match status" value="1"/>
</dbReference>
<organism evidence="11 12">
    <name type="scientific">Rhinocladiella mackenziei CBS 650.93</name>
    <dbReference type="NCBI Taxonomy" id="1442369"/>
    <lineage>
        <taxon>Eukaryota</taxon>
        <taxon>Fungi</taxon>
        <taxon>Dikarya</taxon>
        <taxon>Ascomycota</taxon>
        <taxon>Pezizomycotina</taxon>
        <taxon>Eurotiomycetes</taxon>
        <taxon>Chaetothyriomycetidae</taxon>
        <taxon>Chaetothyriales</taxon>
        <taxon>Herpotrichiellaceae</taxon>
        <taxon>Rhinocladiella</taxon>
    </lineage>
</organism>
<dbReference type="Pfam" id="PF00750">
    <property type="entry name" value="tRNA-synt_1d"/>
    <property type="match status" value="1"/>
</dbReference>
<dbReference type="VEuPathDB" id="FungiDB:Z518_00945"/>
<dbReference type="InterPro" id="IPR036695">
    <property type="entry name" value="Arg-tRNA-synth_N_sf"/>
</dbReference>
<dbReference type="GO" id="GO:0004814">
    <property type="term" value="F:arginine-tRNA ligase activity"/>
    <property type="evidence" value="ECO:0007669"/>
    <property type="project" value="UniProtKB-EC"/>
</dbReference>
<dbReference type="SUPFAM" id="SSF55190">
    <property type="entry name" value="Arginyl-tRNA synthetase (ArgRS), N-terminal 'additional' domain"/>
    <property type="match status" value="1"/>
</dbReference>
<comment type="catalytic activity">
    <reaction evidence="8">
        <text>tRNA(Arg) + L-arginine + ATP = L-arginyl-tRNA(Arg) + AMP + diphosphate</text>
        <dbReference type="Rhea" id="RHEA:20301"/>
        <dbReference type="Rhea" id="RHEA-COMP:9658"/>
        <dbReference type="Rhea" id="RHEA-COMP:9673"/>
        <dbReference type="ChEBI" id="CHEBI:30616"/>
        <dbReference type="ChEBI" id="CHEBI:32682"/>
        <dbReference type="ChEBI" id="CHEBI:33019"/>
        <dbReference type="ChEBI" id="CHEBI:78442"/>
        <dbReference type="ChEBI" id="CHEBI:78513"/>
        <dbReference type="ChEBI" id="CHEBI:456215"/>
        <dbReference type="EC" id="6.1.1.19"/>
    </reaction>
</comment>
<dbReference type="SUPFAM" id="SSF52374">
    <property type="entry name" value="Nucleotidylyl transferase"/>
    <property type="match status" value="1"/>
</dbReference>
<dbReference type="InterPro" id="IPR035684">
    <property type="entry name" value="ArgRS_core"/>
</dbReference>
<evidence type="ECO:0000259" key="10">
    <source>
        <dbReference type="SMART" id="SM00836"/>
    </source>
</evidence>
<dbReference type="OrthoDB" id="68056at2759"/>
<feature type="domain" description="DALR anticodon binding" evidence="10">
    <location>
        <begin position="515"/>
        <end position="632"/>
    </location>
</feature>
<dbReference type="GO" id="GO:0006420">
    <property type="term" value="P:arginyl-tRNA aminoacylation"/>
    <property type="evidence" value="ECO:0007669"/>
    <property type="project" value="InterPro"/>
</dbReference>
<sequence>MSTRTANGLQGLLGGLGIERPTPSLKVADIQNNPMDLFASYLADDLSQLTKCSSEEAYGSIHWPNELGDLVVAVAKLQLHDIPPGDLATDLRERFPASPLFAHPFEDGNQLRVFFNPTTLARVLLPYIIDRGQLYGTDRSDEHRELDSPEGKRKKIIVDFSSPNMGNEFNGMHLRSTLIGAYIVAIHEALGWDVYKMNYIGDWGKHIGLLAVGWARFGSEELFETDPLRHLLDVYVEIEKEFKAEVEAAKKSRAENPDNPVHEPIAAERDEFFKKMEDRDPNALALWQRFHDVSVEKYTDVYARLNIQFDDSGGESQVSPDTIAEVEAILTQKGVYEESKGARIIDFKKHGAEGLRTGVLRFSNGTTSYLLRDIAAVLDRSTKHNFDKMYYVVSMNQTPHFLQLFKALELMGRSDLTERLKHVSFGKAEGLSKPPNSNGLLLRDILDQCRDSMQHLLKEHQDELIEFQGDNSSKISDFLGGCALMTQDLSIRRAAAFTFDTEKMGAMYGHTGLSLQKWYLRLRSKLLGVMIDRDELAKLDYSLFEEEVFADVLRLLVQFPGIVKVSFNHIESSIILTYLFKLCDSLFAVWEREEEEESGGSQQVLTKFAFYECVCQVLENGMKMVGLVPMKMYG</sequence>
<dbReference type="GO" id="GO:0005524">
    <property type="term" value="F:ATP binding"/>
    <property type="evidence" value="ECO:0007669"/>
    <property type="project" value="UniProtKB-KW"/>
</dbReference>
<dbReference type="InterPro" id="IPR001278">
    <property type="entry name" value="Arg-tRNA-ligase"/>
</dbReference>
<evidence type="ECO:0000256" key="5">
    <source>
        <dbReference type="ARBA" id="ARBA00022840"/>
    </source>
</evidence>
<evidence type="ECO:0000256" key="1">
    <source>
        <dbReference type="ARBA" id="ARBA00005594"/>
    </source>
</evidence>
<dbReference type="Proteomes" id="UP000053617">
    <property type="component" value="Unassembled WGS sequence"/>
</dbReference>
<evidence type="ECO:0000256" key="7">
    <source>
        <dbReference type="ARBA" id="ARBA00023146"/>
    </source>
</evidence>
<dbReference type="PANTHER" id="PTHR11956">
    <property type="entry name" value="ARGINYL-TRNA SYNTHETASE"/>
    <property type="match status" value="1"/>
</dbReference>
<evidence type="ECO:0000256" key="9">
    <source>
        <dbReference type="RuleBase" id="RU363038"/>
    </source>
</evidence>
<evidence type="ECO:0000313" key="12">
    <source>
        <dbReference type="Proteomes" id="UP000053617"/>
    </source>
</evidence>
<proteinExistence type="inferred from homology"/>
<keyword evidence="5 9" id="KW-0067">ATP-binding</keyword>
<name>A0A0D2IUU0_9EURO</name>
<dbReference type="Pfam" id="PF05746">
    <property type="entry name" value="DALR_1"/>
    <property type="match status" value="1"/>
</dbReference>
<dbReference type="EC" id="6.1.1.19" evidence="2"/>
<keyword evidence="6 9" id="KW-0648">Protein biosynthesis</keyword>
<dbReference type="InterPro" id="IPR008909">
    <property type="entry name" value="DALR_anticod-bd"/>
</dbReference>
<reference evidence="11 12" key="1">
    <citation type="submission" date="2015-01" db="EMBL/GenBank/DDBJ databases">
        <title>The Genome Sequence of Rhinocladiella mackenzie CBS 650.93.</title>
        <authorList>
            <consortium name="The Broad Institute Genomics Platform"/>
            <person name="Cuomo C."/>
            <person name="de Hoog S."/>
            <person name="Gorbushina A."/>
            <person name="Stielow B."/>
            <person name="Teixiera M."/>
            <person name="Abouelleil A."/>
            <person name="Chapman S.B."/>
            <person name="Priest M."/>
            <person name="Young S.K."/>
            <person name="Wortman J."/>
            <person name="Nusbaum C."/>
            <person name="Birren B."/>
        </authorList>
    </citation>
    <scope>NUCLEOTIDE SEQUENCE [LARGE SCALE GENOMIC DNA]</scope>
    <source>
        <strain evidence="11 12">CBS 650.93</strain>
    </source>
</reference>
<dbReference type="RefSeq" id="XP_013277000.1">
    <property type="nucleotide sequence ID" value="XM_013421546.1"/>
</dbReference>
<keyword evidence="4 9" id="KW-0547">Nucleotide-binding</keyword>
<evidence type="ECO:0000256" key="3">
    <source>
        <dbReference type="ARBA" id="ARBA00022598"/>
    </source>
</evidence>
<evidence type="ECO:0000313" key="11">
    <source>
        <dbReference type="EMBL" id="KIX09864.1"/>
    </source>
</evidence>
<protein>
    <recommendedName>
        <fullName evidence="2">arginine--tRNA ligase</fullName>
        <ecNumber evidence="2">6.1.1.19</ecNumber>
    </recommendedName>
</protein>
<dbReference type="PRINTS" id="PR01038">
    <property type="entry name" value="TRNASYNTHARG"/>
</dbReference>
<evidence type="ECO:0000256" key="4">
    <source>
        <dbReference type="ARBA" id="ARBA00022741"/>
    </source>
</evidence>
<gene>
    <name evidence="11" type="ORF">Z518_00945</name>
</gene>
<dbReference type="STRING" id="1442369.A0A0D2IUU0"/>
<dbReference type="GO" id="GO:0005739">
    <property type="term" value="C:mitochondrion"/>
    <property type="evidence" value="ECO:0007669"/>
    <property type="project" value="TreeGrafter"/>
</dbReference>
<dbReference type="AlphaFoldDB" id="A0A0D2IUU0"/>
<comment type="similarity">
    <text evidence="1 9">Belongs to the class-I aminoacyl-tRNA synthetase family.</text>
</comment>
<dbReference type="InterPro" id="IPR009080">
    <property type="entry name" value="tRNAsynth_Ia_anticodon-bd"/>
</dbReference>
<accession>A0A0D2IUU0</accession>
<dbReference type="Gene3D" id="3.40.50.620">
    <property type="entry name" value="HUPs"/>
    <property type="match status" value="1"/>
</dbReference>
<evidence type="ECO:0000256" key="6">
    <source>
        <dbReference type="ARBA" id="ARBA00022917"/>
    </source>
</evidence>
<dbReference type="EMBL" id="KN847475">
    <property type="protein sequence ID" value="KIX09864.1"/>
    <property type="molecule type" value="Genomic_DNA"/>
</dbReference>
<dbReference type="SUPFAM" id="SSF47323">
    <property type="entry name" value="Anticodon-binding domain of a subclass of class I aminoacyl-tRNA synthetases"/>
    <property type="match status" value="1"/>
</dbReference>
<dbReference type="InterPro" id="IPR014729">
    <property type="entry name" value="Rossmann-like_a/b/a_fold"/>
</dbReference>
<keyword evidence="12" id="KW-1185">Reference proteome</keyword>
<evidence type="ECO:0000256" key="8">
    <source>
        <dbReference type="ARBA" id="ARBA00049339"/>
    </source>
</evidence>
<keyword evidence="7 9" id="KW-0030">Aminoacyl-tRNA synthetase</keyword>
<dbReference type="HOGENOM" id="CLU_006406_6_0_1"/>
<dbReference type="GO" id="GO:0032543">
    <property type="term" value="P:mitochondrial translation"/>
    <property type="evidence" value="ECO:0007669"/>
    <property type="project" value="TreeGrafter"/>
</dbReference>
<evidence type="ECO:0000256" key="2">
    <source>
        <dbReference type="ARBA" id="ARBA00012837"/>
    </source>
</evidence>
<dbReference type="Gene3D" id="3.30.1360.70">
    <property type="entry name" value="Arginyl tRNA synthetase N-terminal domain"/>
    <property type="match status" value="1"/>
</dbReference>
<keyword evidence="3 9" id="KW-0436">Ligase</keyword>
<dbReference type="GeneID" id="25289016"/>
<dbReference type="SMART" id="SM00836">
    <property type="entry name" value="DALR_1"/>
    <property type="match status" value="1"/>
</dbReference>
<dbReference type="PANTHER" id="PTHR11956:SF11">
    <property type="entry name" value="ARGININE--TRNA LIGASE, MITOCHONDRIAL-RELATED"/>
    <property type="match status" value="1"/>
</dbReference>